<dbReference type="PROSITE" id="PS50097">
    <property type="entry name" value="BTB"/>
    <property type="match status" value="1"/>
</dbReference>
<dbReference type="PANTHER" id="PTHR26379:SF446">
    <property type="entry name" value="BTB_POZ AND MATH DOMAIN-CONTAINING PROTEIN 1"/>
    <property type="match status" value="1"/>
</dbReference>
<evidence type="ECO:0000259" key="2">
    <source>
        <dbReference type="PROSITE" id="PS50097"/>
    </source>
</evidence>
<dbReference type="InterPro" id="IPR002083">
    <property type="entry name" value="MATH/TRAF_dom"/>
</dbReference>
<dbReference type="PROSITE" id="PS50144">
    <property type="entry name" value="MATH"/>
    <property type="match status" value="1"/>
</dbReference>
<dbReference type="Pfam" id="PF00651">
    <property type="entry name" value="BTB"/>
    <property type="match status" value="1"/>
</dbReference>
<organism evidence="4 5">
    <name type="scientific">Panicum miliaceum</name>
    <name type="common">Proso millet</name>
    <name type="synonym">Broomcorn millet</name>
    <dbReference type="NCBI Taxonomy" id="4540"/>
    <lineage>
        <taxon>Eukaryota</taxon>
        <taxon>Viridiplantae</taxon>
        <taxon>Streptophyta</taxon>
        <taxon>Embryophyta</taxon>
        <taxon>Tracheophyta</taxon>
        <taxon>Spermatophyta</taxon>
        <taxon>Magnoliopsida</taxon>
        <taxon>Liliopsida</taxon>
        <taxon>Poales</taxon>
        <taxon>Poaceae</taxon>
        <taxon>PACMAD clade</taxon>
        <taxon>Panicoideae</taxon>
        <taxon>Panicodae</taxon>
        <taxon>Paniceae</taxon>
        <taxon>Panicinae</taxon>
        <taxon>Panicum</taxon>
        <taxon>Panicum sect. Panicum</taxon>
    </lineage>
</organism>
<dbReference type="InterPro" id="IPR045005">
    <property type="entry name" value="BPM1-6"/>
</dbReference>
<dbReference type="CDD" id="cd00121">
    <property type="entry name" value="MATH"/>
    <property type="match status" value="1"/>
</dbReference>
<feature type="domain" description="BTB" evidence="2">
    <location>
        <begin position="166"/>
        <end position="233"/>
    </location>
</feature>
<sequence length="285" mass="30762">MLDSGFTEFKLDLAATKNLAAGDALHLSDEFSAGGHIWRVRCYPHADGGLNLSFYLLLVGGGSRKVRVIFEAFLMDRDGAPSSSHVRRCLQMYPPPGGYGLWGLPNFLKRADLESGDYLKDGRVTIMFGVIVLRDDSPTAVASPIAVPPSDIGDHLGRLLDGADSSDVSFAVGGETFCAHRAVLAARSSVFKAQLLGAMADAMMPTITLHDIQPETFRNLLRFIYTDALPAEREVVAASSTTTAFFQDLLAVADMYALDRLKLACAQRLWEGVSGGHRGGGVRLR</sequence>
<dbReference type="InterPro" id="IPR008974">
    <property type="entry name" value="TRAF-like"/>
</dbReference>
<evidence type="ECO:0000313" key="4">
    <source>
        <dbReference type="EMBL" id="RLN03405.1"/>
    </source>
</evidence>
<dbReference type="Gene3D" id="2.60.210.10">
    <property type="entry name" value="Apoptosis, Tumor Necrosis Factor Receptor Associated Protein 2, Chain A"/>
    <property type="match status" value="1"/>
</dbReference>
<dbReference type="InterPro" id="IPR000210">
    <property type="entry name" value="BTB/POZ_dom"/>
</dbReference>
<evidence type="ECO:0000256" key="1">
    <source>
        <dbReference type="ARBA" id="ARBA00004906"/>
    </source>
</evidence>
<dbReference type="SUPFAM" id="SSF49599">
    <property type="entry name" value="TRAF domain-like"/>
    <property type="match status" value="1"/>
</dbReference>
<keyword evidence="5" id="KW-1185">Reference proteome</keyword>
<accession>A0A3L6RI34</accession>
<dbReference type="SMART" id="SM00225">
    <property type="entry name" value="BTB"/>
    <property type="match status" value="1"/>
</dbReference>
<proteinExistence type="predicted"/>
<comment type="caution">
    <text evidence="4">The sequence shown here is derived from an EMBL/GenBank/DDBJ whole genome shotgun (WGS) entry which is preliminary data.</text>
</comment>
<dbReference type="AlphaFoldDB" id="A0A3L6RI34"/>
<gene>
    <name evidence="4" type="ORF">C2845_PM13G23010</name>
</gene>
<feature type="domain" description="MATH" evidence="3">
    <location>
        <begin position="6"/>
        <end position="130"/>
    </location>
</feature>
<name>A0A3L6RI34_PANMI</name>
<dbReference type="EMBL" id="PQIB02000008">
    <property type="protein sequence ID" value="RLN03405.1"/>
    <property type="molecule type" value="Genomic_DNA"/>
</dbReference>
<dbReference type="InterPro" id="IPR011333">
    <property type="entry name" value="SKP1/BTB/POZ_sf"/>
</dbReference>
<dbReference type="Pfam" id="PF22486">
    <property type="entry name" value="MATH_2"/>
    <property type="match status" value="1"/>
</dbReference>
<evidence type="ECO:0000259" key="3">
    <source>
        <dbReference type="PROSITE" id="PS50144"/>
    </source>
</evidence>
<dbReference type="PANTHER" id="PTHR26379">
    <property type="entry name" value="BTB/POZ AND MATH DOMAIN-CONTAINING PROTEIN 1"/>
    <property type="match status" value="1"/>
</dbReference>
<dbReference type="Proteomes" id="UP000275267">
    <property type="component" value="Unassembled WGS sequence"/>
</dbReference>
<comment type="pathway">
    <text evidence="1">Protein modification; protein ubiquitination.</text>
</comment>
<reference evidence="5" key="1">
    <citation type="journal article" date="2019" name="Nat. Commun.">
        <title>The genome of broomcorn millet.</title>
        <authorList>
            <person name="Zou C."/>
            <person name="Miki D."/>
            <person name="Li D."/>
            <person name="Tang Q."/>
            <person name="Xiao L."/>
            <person name="Rajput S."/>
            <person name="Deng P."/>
            <person name="Jia W."/>
            <person name="Huang R."/>
            <person name="Zhang M."/>
            <person name="Sun Y."/>
            <person name="Hu J."/>
            <person name="Fu X."/>
            <person name="Schnable P.S."/>
            <person name="Li F."/>
            <person name="Zhang H."/>
            <person name="Feng B."/>
            <person name="Zhu X."/>
            <person name="Liu R."/>
            <person name="Schnable J.C."/>
            <person name="Zhu J.-K."/>
            <person name="Zhang H."/>
        </authorList>
    </citation>
    <scope>NUCLEOTIDE SEQUENCE [LARGE SCALE GENOMIC DNA]</scope>
</reference>
<evidence type="ECO:0000313" key="5">
    <source>
        <dbReference type="Proteomes" id="UP000275267"/>
    </source>
</evidence>
<dbReference type="OrthoDB" id="682966at2759"/>
<dbReference type="SUPFAM" id="SSF54695">
    <property type="entry name" value="POZ domain"/>
    <property type="match status" value="1"/>
</dbReference>
<protein>
    <submittedName>
        <fullName evidence="4">BTB/POZ and MATH domain-containing protein 1-like</fullName>
    </submittedName>
</protein>
<dbReference type="Gene3D" id="3.30.710.10">
    <property type="entry name" value="Potassium Channel Kv1.1, Chain A"/>
    <property type="match status" value="1"/>
</dbReference>
<dbReference type="GO" id="GO:0016567">
    <property type="term" value="P:protein ubiquitination"/>
    <property type="evidence" value="ECO:0007669"/>
    <property type="project" value="InterPro"/>
</dbReference>
<dbReference type="STRING" id="4540.A0A3L6RI34"/>